<dbReference type="GO" id="GO:0003899">
    <property type="term" value="F:DNA-directed RNA polymerase activity"/>
    <property type="evidence" value="ECO:0007669"/>
    <property type="project" value="InterPro"/>
</dbReference>
<sequence>MYSDTSPLPDGMSPSPQYSPVQQYSPVPQATAQMVPAAPLHTPGQPKPMGLASGINISTSPASELSPVPGTPYSHSYGSSPPAGQSPGSSQPVSPAPSQGAQSQRSAGTVRSAMSKASVATSAATSQPDEKRAEVKYVCGDCSHETCINAGDPIRCHSCGHRILYKKRLQAIQQFQAI</sequence>
<comment type="subcellular location">
    <subcellularLocation>
        <location evidence="1">Nucleus</location>
    </subcellularLocation>
</comment>
<evidence type="ECO:0000256" key="6">
    <source>
        <dbReference type="SAM" id="MobiDB-lite"/>
    </source>
</evidence>
<dbReference type="GO" id="GO:0005666">
    <property type="term" value="C:RNA polymerase III complex"/>
    <property type="evidence" value="ECO:0007669"/>
    <property type="project" value="TreeGrafter"/>
</dbReference>
<evidence type="ECO:0000256" key="5">
    <source>
        <dbReference type="ARBA" id="ARBA00025770"/>
    </source>
</evidence>
<keyword evidence="3" id="KW-0862">Zinc</keyword>
<evidence type="ECO:0000256" key="4">
    <source>
        <dbReference type="ARBA" id="ARBA00023242"/>
    </source>
</evidence>
<protein>
    <submittedName>
        <fullName evidence="7">Uncharacterized protein</fullName>
    </submittedName>
</protein>
<dbReference type="GO" id="GO:0008270">
    <property type="term" value="F:zinc ion binding"/>
    <property type="evidence" value="ECO:0007669"/>
    <property type="project" value="InterPro"/>
</dbReference>
<organism evidence="7">
    <name type="scientific">Eutreptiella gymnastica</name>
    <dbReference type="NCBI Taxonomy" id="73025"/>
    <lineage>
        <taxon>Eukaryota</taxon>
        <taxon>Discoba</taxon>
        <taxon>Euglenozoa</taxon>
        <taxon>Euglenida</taxon>
        <taxon>Spirocuta</taxon>
        <taxon>Euglenophyceae</taxon>
        <taxon>Eutreptiales</taxon>
        <taxon>Eutreptiaceae</taxon>
        <taxon>Eutreptiella</taxon>
    </lineage>
</organism>
<reference evidence="7" key="1">
    <citation type="submission" date="2021-01" db="EMBL/GenBank/DDBJ databases">
        <authorList>
            <person name="Corre E."/>
            <person name="Pelletier E."/>
            <person name="Niang G."/>
            <person name="Scheremetjew M."/>
            <person name="Finn R."/>
            <person name="Kale V."/>
            <person name="Holt S."/>
            <person name="Cochrane G."/>
            <person name="Meng A."/>
            <person name="Brown T."/>
            <person name="Cohen L."/>
        </authorList>
    </citation>
    <scope>NUCLEOTIDE SEQUENCE</scope>
    <source>
        <strain evidence="7">CCMP1594</strain>
    </source>
</reference>
<accession>A0A7S4GHZ6</accession>
<gene>
    <name evidence="7" type="ORF">EGYM00163_LOCUS49029</name>
</gene>
<keyword evidence="2" id="KW-0479">Metal-binding</keyword>
<dbReference type="SMART" id="SM00659">
    <property type="entry name" value="RPOLCX"/>
    <property type="match status" value="1"/>
</dbReference>
<dbReference type="PANTHER" id="PTHR12056">
    <property type="entry name" value="DNA-DIRECTED RNA POLYMERASES I, II, AND III"/>
    <property type="match status" value="1"/>
</dbReference>
<dbReference type="InterPro" id="IPR006591">
    <property type="entry name" value="RNAP_P/RPABC4"/>
</dbReference>
<dbReference type="AlphaFoldDB" id="A0A7S4GHZ6"/>
<dbReference type="Gene3D" id="2.20.28.30">
    <property type="entry name" value="RNA polymerase ii, chain L"/>
    <property type="match status" value="1"/>
</dbReference>
<comment type="similarity">
    <text evidence="5">Belongs to the archaeal Rpo12/eukaryotic RPC10 RNA polymerase subunit family.</text>
</comment>
<dbReference type="EMBL" id="HBJA01142263">
    <property type="protein sequence ID" value="CAE0837657.1"/>
    <property type="molecule type" value="Transcribed_RNA"/>
</dbReference>
<dbReference type="InterPro" id="IPR029040">
    <property type="entry name" value="RPABC4/Spt4"/>
</dbReference>
<dbReference type="GO" id="GO:0003677">
    <property type="term" value="F:DNA binding"/>
    <property type="evidence" value="ECO:0007669"/>
    <property type="project" value="InterPro"/>
</dbReference>
<evidence type="ECO:0000313" key="7">
    <source>
        <dbReference type="EMBL" id="CAE0837657.1"/>
    </source>
</evidence>
<dbReference type="Pfam" id="PF03604">
    <property type="entry name" value="Zn_ribbon_RPAB4"/>
    <property type="match status" value="1"/>
</dbReference>
<evidence type="ECO:0000256" key="2">
    <source>
        <dbReference type="ARBA" id="ARBA00022723"/>
    </source>
</evidence>
<proteinExistence type="inferred from homology"/>
<evidence type="ECO:0000256" key="3">
    <source>
        <dbReference type="ARBA" id="ARBA00022833"/>
    </source>
</evidence>
<feature type="compositionally biased region" description="Low complexity" evidence="6">
    <location>
        <begin position="78"/>
        <end position="126"/>
    </location>
</feature>
<dbReference type="SUPFAM" id="SSF63393">
    <property type="entry name" value="RNA polymerase subunits"/>
    <property type="match status" value="1"/>
</dbReference>
<dbReference type="GO" id="GO:0006351">
    <property type="term" value="P:DNA-templated transcription"/>
    <property type="evidence" value="ECO:0007669"/>
    <property type="project" value="InterPro"/>
</dbReference>
<dbReference type="GO" id="GO:0005665">
    <property type="term" value="C:RNA polymerase II, core complex"/>
    <property type="evidence" value="ECO:0007669"/>
    <property type="project" value="TreeGrafter"/>
</dbReference>
<name>A0A7S4GHZ6_9EUGL</name>
<dbReference type="PANTHER" id="PTHR12056:SF2">
    <property type="entry name" value="GEO11084P1"/>
    <property type="match status" value="1"/>
</dbReference>
<keyword evidence="4" id="KW-0539">Nucleus</keyword>
<dbReference type="InterPro" id="IPR039747">
    <property type="entry name" value="RPABC4"/>
</dbReference>
<dbReference type="GO" id="GO:0005736">
    <property type="term" value="C:RNA polymerase I complex"/>
    <property type="evidence" value="ECO:0007669"/>
    <property type="project" value="TreeGrafter"/>
</dbReference>
<feature type="compositionally biased region" description="Polar residues" evidence="6">
    <location>
        <begin position="14"/>
        <end position="32"/>
    </location>
</feature>
<evidence type="ECO:0000256" key="1">
    <source>
        <dbReference type="ARBA" id="ARBA00004123"/>
    </source>
</evidence>
<feature type="region of interest" description="Disordered" evidence="6">
    <location>
        <begin position="1"/>
        <end position="131"/>
    </location>
</feature>